<evidence type="ECO:0000313" key="16">
    <source>
        <dbReference type="Proteomes" id="UP000034601"/>
    </source>
</evidence>
<feature type="domain" description="ATPase F1/V1/A1 complex alpha/beta subunit nucleotide-binding" evidence="13">
    <location>
        <begin position="127"/>
        <end position="342"/>
    </location>
</feature>
<feature type="domain" description="ATP synthase alpha subunit C-terminal" evidence="14">
    <location>
        <begin position="351"/>
        <end position="462"/>
    </location>
</feature>
<dbReference type="Gene3D" id="3.40.50.12240">
    <property type="match status" value="1"/>
</dbReference>
<proteinExistence type="inferred from homology"/>
<reference evidence="15 16" key="1">
    <citation type="journal article" date="2015" name="Nature">
        <title>rRNA introns, odd ribosomes, and small enigmatic genomes across a large radiation of phyla.</title>
        <authorList>
            <person name="Brown C.T."/>
            <person name="Hug L.A."/>
            <person name="Thomas B.C."/>
            <person name="Sharon I."/>
            <person name="Castelle C.J."/>
            <person name="Singh A."/>
            <person name="Wilkins M.J."/>
            <person name="Williams K.H."/>
            <person name="Banfield J.F."/>
        </authorList>
    </citation>
    <scope>NUCLEOTIDE SEQUENCE [LARGE SCALE GENOMIC DNA]</scope>
</reference>
<name>A0A0G0X426_9BACT</name>
<evidence type="ECO:0000256" key="8">
    <source>
        <dbReference type="ARBA" id="ARBA00023136"/>
    </source>
</evidence>
<dbReference type="EMBL" id="LCAB01000014">
    <property type="protein sequence ID" value="KKR82372.1"/>
    <property type="molecule type" value="Genomic_DNA"/>
</dbReference>
<accession>A0A0G0X426</accession>
<organism evidence="15 16">
    <name type="scientific">Candidatus Daviesbacteria bacterium GW2011_GWA2_40_9</name>
    <dbReference type="NCBI Taxonomy" id="1618424"/>
    <lineage>
        <taxon>Bacteria</taxon>
        <taxon>Candidatus Daviesiibacteriota</taxon>
    </lineage>
</organism>
<evidence type="ECO:0000256" key="9">
    <source>
        <dbReference type="ARBA" id="ARBA00023196"/>
    </source>
</evidence>
<evidence type="ECO:0000256" key="1">
    <source>
        <dbReference type="ARBA" id="ARBA00004370"/>
    </source>
</evidence>
<protein>
    <submittedName>
        <fullName evidence="15">ATP synthase subunit alpha</fullName>
    </submittedName>
</protein>
<keyword evidence="4" id="KW-0547">Nucleotide-binding</keyword>
<feature type="region of interest" description="Disordered" evidence="12">
    <location>
        <begin position="491"/>
        <end position="521"/>
    </location>
</feature>
<dbReference type="InterPro" id="IPR020003">
    <property type="entry name" value="ATPase_a/bsu_AS"/>
</dbReference>
<dbReference type="GO" id="GO:0045259">
    <property type="term" value="C:proton-transporting ATP synthase complex"/>
    <property type="evidence" value="ECO:0007669"/>
    <property type="project" value="UniProtKB-KW"/>
</dbReference>
<dbReference type="PANTHER" id="PTHR48082">
    <property type="entry name" value="ATP SYNTHASE SUBUNIT ALPHA, MITOCHONDRIAL"/>
    <property type="match status" value="1"/>
</dbReference>
<keyword evidence="7" id="KW-0406">Ion transport</keyword>
<evidence type="ECO:0000256" key="7">
    <source>
        <dbReference type="ARBA" id="ARBA00023065"/>
    </source>
</evidence>
<evidence type="ECO:0000256" key="10">
    <source>
        <dbReference type="ARBA" id="ARBA00023310"/>
    </source>
</evidence>
<dbReference type="InterPro" id="IPR036121">
    <property type="entry name" value="ATPase_F1/V1/A1_a/bsu_N_sf"/>
</dbReference>
<dbReference type="SUPFAM" id="SSF52540">
    <property type="entry name" value="P-loop containing nucleoside triphosphate hydrolases"/>
    <property type="match status" value="1"/>
</dbReference>
<evidence type="ECO:0000256" key="11">
    <source>
        <dbReference type="ARBA" id="ARBA00026013"/>
    </source>
</evidence>
<evidence type="ECO:0000256" key="3">
    <source>
        <dbReference type="ARBA" id="ARBA00022448"/>
    </source>
</evidence>
<dbReference type="GO" id="GO:0046933">
    <property type="term" value="F:proton-transporting ATP synthase activity, rotational mechanism"/>
    <property type="evidence" value="ECO:0007669"/>
    <property type="project" value="InterPro"/>
</dbReference>
<keyword evidence="5" id="KW-0375">Hydrogen ion transport</keyword>
<feature type="compositionally biased region" description="Polar residues" evidence="12">
    <location>
        <begin position="501"/>
        <end position="513"/>
    </location>
</feature>
<comment type="subunit">
    <text evidence="11">F-type ATPases have 2 components, CF(1) - the catalytic core - and CF(0) - the membrane proton channel. CF(1) has five subunits: alpha(3), beta(3), gamma(1), delta(1), epsilon(1). CF(0) has four main subunits: a(1), b(1), b'(1) and c(9-12).</text>
</comment>
<dbReference type="InterPro" id="IPR000793">
    <property type="entry name" value="ATP_synth_asu_C"/>
</dbReference>
<keyword evidence="6" id="KW-0067">ATP-binding</keyword>
<evidence type="ECO:0000259" key="13">
    <source>
        <dbReference type="Pfam" id="PF00006"/>
    </source>
</evidence>
<dbReference type="PROSITE" id="PS00152">
    <property type="entry name" value="ATPASE_ALPHA_BETA"/>
    <property type="match status" value="1"/>
</dbReference>
<evidence type="ECO:0000313" key="15">
    <source>
        <dbReference type="EMBL" id="KKR82372.1"/>
    </source>
</evidence>
<dbReference type="GO" id="GO:0043531">
    <property type="term" value="F:ADP binding"/>
    <property type="evidence" value="ECO:0007669"/>
    <property type="project" value="TreeGrafter"/>
</dbReference>
<dbReference type="AlphaFoldDB" id="A0A0G0X426"/>
<comment type="caution">
    <text evidence="15">The sequence shown here is derived from an EMBL/GenBank/DDBJ whole genome shotgun (WGS) entry which is preliminary data.</text>
</comment>
<evidence type="ECO:0000256" key="12">
    <source>
        <dbReference type="SAM" id="MobiDB-lite"/>
    </source>
</evidence>
<dbReference type="Pfam" id="PF00006">
    <property type="entry name" value="ATP-synt_ab"/>
    <property type="match status" value="1"/>
</dbReference>
<keyword evidence="9" id="KW-0139">CF(1)</keyword>
<dbReference type="SUPFAM" id="SSF50615">
    <property type="entry name" value="N-terminal domain of alpha and beta subunits of F1 ATP synthase"/>
    <property type="match status" value="1"/>
</dbReference>
<evidence type="ECO:0000256" key="2">
    <source>
        <dbReference type="ARBA" id="ARBA00008936"/>
    </source>
</evidence>
<keyword evidence="3" id="KW-0813">Transport</keyword>
<dbReference type="InterPro" id="IPR000194">
    <property type="entry name" value="ATPase_F1/V1/A1_a/bsu_nucl-bd"/>
</dbReference>
<dbReference type="Proteomes" id="UP000034601">
    <property type="component" value="Unassembled WGS sequence"/>
</dbReference>
<dbReference type="SUPFAM" id="SSF47917">
    <property type="entry name" value="C-terminal domain of alpha and beta subunits of F1 ATP synthase"/>
    <property type="match status" value="1"/>
</dbReference>
<comment type="similarity">
    <text evidence="2">Belongs to the ATPase alpha/beta chains family.</text>
</comment>
<comment type="subcellular location">
    <subcellularLocation>
        <location evidence="1">Membrane</location>
    </subcellularLocation>
</comment>
<evidence type="ECO:0000256" key="4">
    <source>
        <dbReference type="ARBA" id="ARBA00022741"/>
    </source>
</evidence>
<dbReference type="GO" id="GO:0005524">
    <property type="term" value="F:ATP binding"/>
    <property type="evidence" value="ECO:0007669"/>
    <property type="project" value="UniProtKB-KW"/>
</dbReference>
<dbReference type="InterPro" id="IPR005294">
    <property type="entry name" value="ATP_synth_F1_asu"/>
</dbReference>
<keyword evidence="8" id="KW-0472">Membrane</keyword>
<evidence type="ECO:0000259" key="14">
    <source>
        <dbReference type="Pfam" id="PF00306"/>
    </source>
</evidence>
<dbReference type="FunFam" id="3.40.50.300:FF:002432">
    <property type="entry name" value="ATP synthase subunit alpha, mitochondrial"/>
    <property type="match status" value="1"/>
</dbReference>
<dbReference type="InterPro" id="IPR027417">
    <property type="entry name" value="P-loop_NTPase"/>
</dbReference>
<sequence>MEEVGFVKSIKNFLAYLDGLPSARVNDLVVNDQGLRGWISALLPDTVEILLLDDGVVSPGQIFHCASQKMTVPVGEFLLGRAVNSLGVAIDGKGPLSKNTEITYADLDPLAPGISSREFISQQFDTGITLVDTLIPLGQGQRELVLGDARSGKTDFLTNVIINQKHTGVICVYALIGKPVSEVRSLIDMLYLNDALKYTVVVAAASSDPAPLIFLTPQTAFAMAEYFQKQGKDVLIVLDDLGNHAKIYREIALLANRPPGRESYPGDIFYQHSHLLERAGNFKEEAGGGSITALPVIELNLGDFTTLIPTNLMGMTDGHLLFKASLYNQGQRPAIDVSLSVSRVGQQTQNRVQNSLATQIKQILAQASQLETVSRFSFELPASTQLVLKQREMLEELMKQPALGFTPKELQIVLLALPMTPFMQNRDREFVKKYKESLVKAFLGDPELVQITKATTTFKNDQELFLALEKVSNKLGQIISQYATQNAAAVRTSLPQPSPSPVTLSNNNKPPTNKSEKEEKQ</sequence>
<evidence type="ECO:0000256" key="5">
    <source>
        <dbReference type="ARBA" id="ARBA00022781"/>
    </source>
</evidence>
<gene>
    <name evidence="15" type="ORF">UU29_C0014G0005</name>
</gene>
<dbReference type="Pfam" id="PF00306">
    <property type="entry name" value="ATP-synt_ab_C"/>
    <property type="match status" value="1"/>
</dbReference>
<evidence type="ECO:0000256" key="6">
    <source>
        <dbReference type="ARBA" id="ARBA00022840"/>
    </source>
</evidence>
<keyword evidence="10" id="KW-0066">ATP synthesis</keyword>
<dbReference type="PANTHER" id="PTHR48082:SF2">
    <property type="entry name" value="ATP SYNTHASE SUBUNIT ALPHA, MITOCHONDRIAL"/>
    <property type="match status" value="1"/>
</dbReference>